<dbReference type="RefSeq" id="WP_041059818.1">
    <property type="nucleotide sequence ID" value="NZ_JXRR01000017.1"/>
</dbReference>
<comment type="catalytic activity">
    <reaction evidence="3">
        <text>UTP + H2O = UMP + diphosphate + H(+)</text>
        <dbReference type="Rhea" id="RHEA:29395"/>
        <dbReference type="ChEBI" id="CHEBI:15377"/>
        <dbReference type="ChEBI" id="CHEBI:15378"/>
        <dbReference type="ChEBI" id="CHEBI:33019"/>
        <dbReference type="ChEBI" id="CHEBI:46398"/>
        <dbReference type="ChEBI" id="CHEBI:57865"/>
        <dbReference type="EC" id="3.6.1.9"/>
    </reaction>
</comment>
<gene>
    <name evidence="4" type="ORF">KR50_28770</name>
</gene>
<evidence type="ECO:0000313" key="5">
    <source>
        <dbReference type="Proteomes" id="UP000031972"/>
    </source>
</evidence>
<dbReference type="GO" id="GO:0009117">
    <property type="term" value="P:nucleotide metabolic process"/>
    <property type="evidence" value="ECO:0007669"/>
    <property type="project" value="UniProtKB-KW"/>
</dbReference>
<dbReference type="GO" id="GO:0005737">
    <property type="term" value="C:cytoplasm"/>
    <property type="evidence" value="ECO:0007669"/>
    <property type="project" value="UniProtKB-SubCell"/>
</dbReference>
<organism evidence="4 5">
    <name type="scientific">Jeotgalibacillus campisalis</name>
    <dbReference type="NCBI Taxonomy" id="220754"/>
    <lineage>
        <taxon>Bacteria</taxon>
        <taxon>Bacillati</taxon>
        <taxon>Bacillota</taxon>
        <taxon>Bacilli</taxon>
        <taxon>Bacillales</taxon>
        <taxon>Caryophanaceae</taxon>
        <taxon>Jeotgalibacillus</taxon>
    </lineage>
</organism>
<dbReference type="NCBIfam" id="TIGR00172">
    <property type="entry name" value="maf"/>
    <property type="match status" value="1"/>
</dbReference>
<evidence type="ECO:0000256" key="1">
    <source>
        <dbReference type="ARBA" id="ARBA00001968"/>
    </source>
</evidence>
<comment type="subcellular location">
    <subcellularLocation>
        <location evidence="3">Cytoplasm</location>
    </subcellularLocation>
</comment>
<evidence type="ECO:0000256" key="3">
    <source>
        <dbReference type="HAMAP-Rule" id="MF_00528"/>
    </source>
</evidence>
<dbReference type="SUPFAM" id="SSF52972">
    <property type="entry name" value="ITPase-like"/>
    <property type="match status" value="1"/>
</dbReference>
<dbReference type="InterPro" id="IPR029001">
    <property type="entry name" value="ITPase-like_fam"/>
</dbReference>
<dbReference type="Gene3D" id="3.90.950.10">
    <property type="match status" value="1"/>
</dbReference>
<keyword evidence="2 3" id="KW-0378">Hydrolase</keyword>
<protein>
    <recommendedName>
        <fullName evidence="3">dTTP/UTP pyrophosphatase</fullName>
        <shortName evidence="3">dTTPase/UTPase</shortName>
        <ecNumber evidence="3">3.6.1.9</ecNumber>
    </recommendedName>
    <alternativeName>
        <fullName evidence="3">Nucleoside triphosphate pyrophosphatase</fullName>
    </alternativeName>
    <alternativeName>
        <fullName evidence="3">Nucleotide pyrophosphatase</fullName>
        <shortName evidence="3">Nucleotide PPase</shortName>
    </alternativeName>
</protein>
<dbReference type="AlphaFoldDB" id="A0A0C2VB85"/>
<keyword evidence="3" id="KW-0546">Nucleotide metabolism</keyword>
<dbReference type="OrthoDB" id="9807767at2"/>
<comment type="cofactor">
    <cofactor evidence="1 3">
        <name>a divalent metal cation</name>
        <dbReference type="ChEBI" id="CHEBI:60240"/>
    </cofactor>
</comment>
<keyword evidence="3" id="KW-0963">Cytoplasm</keyword>
<feature type="site" description="Important for substrate specificity" evidence="3">
    <location>
        <position position="70"/>
    </location>
</feature>
<dbReference type="PANTHER" id="PTHR43213">
    <property type="entry name" value="BIFUNCTIONAL DTTP/UTP PYROPHOSPHATASE/METHYLTRANSFERASE PROTEIN-RELATED"/>
    <property type="match status" value="1"/>
</dbReference>
<keyword evidence="5" id="KW-1185">Reference proteome</keyword>
<dbReference type="InterPro" id="IPR003697">
    <property type="entry name" value="Maf-like"/>
</dbReference>
<dbReference type="PANTHER" id="PTHR43213:SF5">
    <property type="entry name" value="BIFUNCTIONAL DTTP_UTP PYROPHOSPHATASE_METHYLTRANSFERASE PROTEIN-RELATED"/>
    <property type="match status" value="1"/>
</dbReference>
<dbReference type="EMBL" id="JXRR01000017">
    <property type="protein sequence ID" value="KIL46202.1"/>
    <property type="molecule type" value="Genomic_DNA"/>
</dbReference>
<comment type="similarity">
    <text evidence="3">Belongs to the Maf family. YhdE subfamily.</text>
</comment>
<dbReference type="GO" id="GO:0036218">
    <property type="term" value="F:dTTP diphosphatase activity"/>
    <property type="evidence" value="ECO:0007669"/>
    <property type="project" value="RHEA"/>
</dbReference>
<evidence type="ECO:0000256" key="2">
    <source>
        <dbReference type="ARBA" id="ARBA00022801"/>
    </source>
</evidence>
<name>A0A0C2VB85_9BACL</name>
<dbReference type="EC" id="3.6.1.9" evidence="3"/>
<reference evidence="4 5" key="1">
    <citation type="submission" date="2015-01" db="EMBL/GenBank/DDBJ databases">
        <title>Jeotgalibacillus campisalis genome sequencing.</title>
        <authorList>
            <person name="Goh K.M."/>
            <person name="Chan K.-G."/>
            <person name="Yaakop A.S."/>
            <person name="Ee R."/>
            <person name="Gan H.M."/>
            <person name="Chan C.S."/>
        </authorList>
    </citation>
    <scope>NUCLEOTIDE SEQUENCE [LARGE SCALE GENOMIC DNA]</scope>
    <source>
        <strain evidence="4 5">SF-57</strain>
    </source>
</reference>
<comment type="catalytic activity">
    <reaction evidence="3">
        <text>dTTP + H2O = dTMP + diphosphate + H(+)</text>
        <dbReference type="Rhea" id="RHEA:28534"/>
        <dbReference type="ChEBI" id="CHEBI:15377"/>
        <dbReference type="ChEBI" id="CHEBI:15378"/>
        <dbReference type="ChEBI" id="CHEBI:33019"/>
        <dbReference type="ChEBI" id="CHEBI:37568"/>
        <dbReference type="ChEBI" id="CHEBI:63528"/>
        <dbReference type="EC" id="3.6.1.9"/>
    </reaction>
</comment>
<feature type="site" description="Important for substrate specificity" evidence="3">
    <location>
        <position position="12"/>
    </location>
</feature>
<dbReference type="Proteomes" id="UP000031972">
    <property type="component" value="Unassembled WGS sequence"/>
</dbReference>
<evidence type="ECO:0000313" key="4">
    <source>
        <dbReference type="EMBL" id="KIL46202.1"/>
    </source>
</evidence>
<comment type="caution">
    <text evidence="3">Lacks conserved residue(s) required for the propagation of feature annotation.</text>
</comment>
<dbReference type="HAMAP" id="MF_00528">
    <property type="entry name" value="Maf"/>
    <property type="match status" value="1"/>
</dbReference>
<feature type="active site" description="Proton acceptor" evidence="3">
    <location>
        <position position="69"/>
    </location>
</feature>
<dbReference type="GO" id="GO:0036221">
    <property type="term" value="F:UTP diphosphatase activity"/>
    <property type="evidence" value="ECO:0007669"/>
    <property type="project" value="RHEA"/>
</dbReference>
<dbReference type="Pfam" id="PF02545">
    <property type="entry name" value="Maf"/>
    <property type="match status" value="1"/>
</dbReference>
<proteinExistence type="inferred from homology"/>
<feature type="site" description="Important for substrate specificity" evidence="3">
    <location>
        <position position="151"/>
    </location>
</feature>
<dbReference type="PIRSF" id="PIRSF006305">
    <property type="entry name" value="Maf"/>
    <property type="match status" value="1"/>
</dbReference>
<sequence length="186" mass="20491">MSTVILASSSPRRKELLSFLAVPYIVHPSSYEETFSPDEDPEKTVLRLAKGKAMEVAGRFPHDIVIGCDTIVASKKILGKPRDEKEAISMLEELSGSTHTVWTGVSIISPLRKVEFAEHVEVTFWPLTKQEITDYAKTADPYDKAGGYGIQSGGALFVKQISGDYYTVMGLPVSRLHRELAAFLTS</sequence>
<dbReference type="PATRIC" id="fig|220754.4.peg.2891"/>
<dbReference type="CDD" id="cd00555">
    <property type="entry name" value="Maf"/>
    <property type="match status" value="1"/>
</dbReference>
<comment type="function">
    <text evidence="3">Nucleoside triphosphate pyrophosphatase that hydrolyzes dTTP and UTP. May have a dual role in cell division arrest and in preventing the incorporation of modified nucleotides into cellular nucleic acids.</text>
</comment>
<accession>A0A0C2VB85</accession>
<comment type="caution">
    <text evidence="4">The sequence shown here is derived from an EMBL/GenBank/DDBJ whole genome shotgun (WGS) entry which is preliminary data.</text>
</comment>